<name>C4KG02_SACI6</name>
<proteinExistence type="predicted"/>
<evidence type="ECO:0000313" key="2">
    <source>
        <dbReference type="Proteomes" id="UP000001479"/>
    </source>
</evidence>
<reference evidence="1 2" key="1">
    <citation type="journal article" date="2009" name="Proc. Natl. Acad. Sci. U.S.A.">
        <title>Biogeography of the Sulfolobus islandicus pan-genome.</title>
        <authorList>
            <person name="Reno M.L."/>
            <person name="Held N.L."/>
            <person name="Fields C.J."/>
            <person name="Burke P.V."/>
            <person name="Whitaker R.J."/>
        </authorList>
    </citation>
    <scope>NUCLEOTIDE SEQUENCE [LARGE SCALE GENOMIC DNA]</scope>
    <source>
        <strain evidence="2">M.16.4 / Kamchatka #3</strain>
    </source>
</reference>
<gene>
    <name evidence="1" type="ordered locus">M164_0904</name>
</gene>
<dbReference type="GeneID" id="7941127"/>
<organism evidence="1 2">
    <name type="scientific">Saccharolobus islandicus (strain M.16.4 / Kamchatka #3)</name>
    <name type="common">Sulfolobus islandicus</name>
    <dbReference type="NCBI Taxonomy" id="426118"/>
    <lineage>
        <taxon>Archaea</taxon>
        <taxon>Thermoproteota</taxon>
        <taxon>Thermoprotei</taxon>
        <taxon>Sulfolobales</taxon>
        <taxon>Sulfolobaceae</taxon>
        <taxon>Saccharolobus</taxon>
    </lineage>
</organism>
<dbReference type="HOGENOM" id="CLU_517436_0_0_2"/>
<sequence>MERKTIDVTNNLSQQNQLKIQGYEVTGKHNVTVLYGYDKNIIGLKIHDRVIKFNEEQLQFLPGKVEIIETNNQRYKVIYIRSEHEISDLIERNRGENLVLVKVGDIPNHDGTYHYGIEYIIETKVPGRKWYYFHDKLWKSLYKAVRPAKTSIIPPGKYEFEARTIHFRHGTIFTSQELNPRTYKFVEKMNEMEKNVKNKATQQISVLVTTIVVRTITKLLCAMLIFMPVDPFGAMEKPKEALQGMCQSIDSAVESIQKLVEKQLENVDTVFHEIKINLNERRSDLNIILKNISHRYKKITGFNLSQEHIDFLKNEILRQKDIILYFRHRDHLFDTNINVNDKLIHKLLVEELAYHETIKEFEEKMSKIKSKTNNNEPIKLSKSDLKLKEIYDELETDLREIVILNVKNRQELLSDILEKSGYYDVEKIKLLREKEQKILSDENLKKLGITKELLTRKILADLFDRQFLLKKEEQELFDNIQKKTEINNVDISQLKDYLAGLDKESPIKKYFESNVLYKYYTYLNSF</sequence>
<dbReference type="RefSeq" id="WP_012735789.1">
    <property type="nucleotide sequence ID" value="NC_012726.1"/>
</dbReference>
<dbReference type="AlphaFoldDB" id="C4KG02"/>
<evidence type="ECO:0000313" key="1">
    <source>
        <dbReference type="EMBL" id="ACR41516.1"/>
    </source>
</evidence>
<protein>
    <submittedName>
        <fullName evidence="1">Uncharacterized protein</fullName>
    </submittedName>
</protein>
<dbReference type="Proteomes" id="UP000001479">
    <property type="component" value="Chromosome"/>
</dbReference>
<dbReference type="KEGG" id="sid:M164_0904"/>
<dbReference type="EMBL" id="CP001402">
    <property type="protein sequence ID" value="ACR41516.1"/>
    <property type="molecule type" value="Genomic_DNA"/>
</dbReference>
<accession>C4KG02</accession>